<comment type="caution">
    <text evidence="1">The sequence shown here is derived from an EMBL/GenBank/DDBJ whole genome shotgun (WGS) entry which is preliminary data.</text>
</comment>
<dbReference type="AlphaFoldDB" id="A0A8J3TG50"/>
<sequence>MTGMPVQQQIQWVVLPGGVTADGARLRASVFVAPRLSGDDQGDMTLESFPDFLDWPARIGQATFVVEGVSLTGEGPPVFVVPCTRVGEPPDSALWRALFGPQTPLSSFSFDDHSASSMRSFSARDVAASTRGAYAGVAAVAPDRLPSAADMADTPMAGFLATSPQTIAPPEGLAAGAEPEMTPLQRVVDFYQPPTLAQAAFAAEEPAPPMPTPELDFHQMLSLLGDHPTMLRRLGLVVDLEVPAESVVQFGGVSMRIRPAWQSLLGAVNNDVTPLSAYRHLTPDSAPDGRRRFTRASELGELAADAGLKFLPESDFSLEQSDVDGAALKLVSADPEALTGLPTVRSGGIALVRDRRDEVLRGDFERARLREEALGQGGLIELGDDDLVRGHRLDVFDVDAGRWRSLHERVVEYRIPGHPLEPVQDEGFFQVSLARPGIFGAQPYLHDQVVSWDGWSLSAPRPGKVLPPDPRAPDPTQPDTALIRPENAVGTAMPLQIETSARPGSLPRLRFGRKYRVRVRTVDLAGNGPGLDEDLHLPPEFLLHYALPGEGSLTYRRFEPVPAPELVPRQELSGGAAPDRMVIRTFAEPGEVVPDERHVVLPKAPLELVERQGMLDGAIGSGSADTRRAGYEIARREKGQLATVHPEERIAVPYLPDPLAEGVVFFGLPGLPEDEAFSVDCRGEQWFAPLTFRIRLVGGTGQPRFDADARVLTVALPPSGVATVRVSSKVIVDDNVLGMLDWCRRELSDEQFATVRNAVEANRHWMVTPWRELTLVHAVQHPLRVPTLEISGTGRELGSTNAKLSGSVGLHPASTERLDVQAEWAETRDDETADGPRVQQFAGPVFTVATALARDFEGAPSSEVPATFTGDETMSFNASIIDPSGPVPHEFGDTRRRVVRYRPTLTSSFSEYFPPGTDCSVVGEPVEVSIPNTAPPAVPELHYVIPTVRWEQSEPEPGQVVRRRVGGGLRVYLDRPWFSSGDGEVLGIIVLDPAAEPTEVDYPWVTLLGVDPIRFGPTPRRLDAASFRNADSVLTGAFVAQIGPQGGNMAIVCYVPEYDAATGRWFSDLELDLGDAYFSFLRLSLIRFQEDSLGGAQLSPIVLADPVQTLPDRTLSVRKDPQSWHISLTGPTYVDSDTTPRARAVARWEQRTAPVVDEDLGWEPLREVELTLDLPDEAPTIGTWSGDLPVPVPAPPGRLRLAVIEEAPHTADDPAVGTLGRVIYSDTIPV</sequence>
<gene>
    <name evidence="1" type="ORF">Pme01_37010</name>
</gene>
<reference evidence="1" key="1">
    <citation type="submission" date="2021-01" db="EMBL/GenBank/DDBJ databases">
        <title>Whole genome shotgun sequence of Planosporangium mesophilum NBRC 109066.</title>
        <authorList>
            <person name="Komaki H."/>
            <person name="Tamura T."/>
        </authorList>
    </citation>
    <scope>NUCLEOTIDE SEQUENCE</scope>
    <source>
        <strain evidence="1">NBRC 109066</strain>
    </source>
</reference>
<keyword evidence="2" id="KW-1185">Reference proteome</keyword>
<organism evidence="1 2">
    <name type="scientific">Planosporangium mesophilum</name>
    <dbReference type="NCBI Taxonomy" id="689768"/>
    <lineage>
        <taxon>Bacteria</taxon>
        <taxon>Bacillati</taxon>
        <taxon>Actinomycetota</taxon>
        <taxon>Actinomycetes</taxon>
        <taxon>Micromonosporales</taxon>
        <taxon>Micromonosporaceae</taxon>
        <taxon>Planosporangium</taxon>
    </lineage>
</organism>
<proteinExistence type="predicted"/>
<dbReference type="Proteomes" id="UP000599074">
    <property type="component" value="Unassembled WGS sequence"/>
</dbReference>
<evidence type="ECO:0000313" key="2">
    <source>
        <dbReference type="Proteomes" id="UP000599074"/>
    </source>
</evidence>
<dbReference type="EMBL" id="BOON01000033">
    <property type="protein sequence ID" value="GII24104.1"/>
    <property type="molecule type" value="Genomic_DNA"/>
</dbReference>
<protein>
    <submittedName>
        <fullName evidence="1">Uncharacterized protein</fullName>
    </submittedName>
</protein>
<accession>A0A8J3TG50</accession>
<name>A0A8J3TG50_9ACTN</name>
<evidence type="ECO:0000313" key="1">
    <source>
        <dbReference type="EMBL" id="GII24104.1"/>
    </source>
</evidence>